<protein>
    <submittedName>
        <fullName evidence="2">Uncharacterized protein</fullName>
    </submittedName>
</protein>
<evidence type="ECO:0000256" key="1">
    <source>
        <dbReference type="SAM" id="MobiDB-lite"/>
    </source>
</evidence>
<feature type="compositionally biased region" description="Basic residues" evidence="1">
    <location>
        <begin position="371"/>
        <end position="381"/>
    </location>
</feature>
<gene>
    <name evidence="2" type="ORF">PMACD_LOCUS14866</name>
</gene>
<keyword evidence="3" id="KW-1185">Reference proteome</keyword>
<accession>A0A821XRB2</accession>
<dbReference type="Proteomes" id="UP000663880">
    <property type="component" value="Unassembled WGS sequence"/>
</dbReference>
<feature type="region of interest" description="Disordered" evidence="1">
    <location>
        <begin position="73"/>
        <end position="93"/>
    </location>
</feature>
<feature type="compositionally biased region" description="Basic and acidic residues" evidence="1">
    <location>
        <begin position="299"/>
        <end position="311"/>
    </location>
</feature>
<sequence length="477" mass="54800">MEKINSKRINEPKAKVTDQGDILKLGDKSLNSRLTNGLYLADRGDSRKILLKSRTIADIRTNRCERKPRNIKLNEDSGNIKNSAPDRNELGNKTSVKTNEINSKTEETLSKPINVRSRVKTYIQNLKLYSDLKSKDNNLSNINNKLERPKANGGKVFQSNETPNVVKHDVLKHTLDKMNLGYLVSNEYTRCNKEVNDGAILQKPRPQHTQDEFVDSAIKSQINEVLKFKQNKERIKDIDECSKRNTKTLDADERKKIKEKHFIKSKVSSNLKEVGPPIDTADCKKQSTEIIDSKSVSTRTKDSQKKSESSRRPVITTIHSKHDAKVYKAVTFTDLKQRETMPIEIKIPIVKQKEKVKSCDKNTNVSNSSKEKKKKFRKKRSFPSPVLVKKGESPPTEVAKWAPSCVNKQTIPYYEAWVDTTLAAISKSSKKDRILEKQKLLKSFKKFLERPQTPDLIYDHMDERYTGKIKIKQRHKQ</sequence>
<comment type="caution">
    <text evidence="2">The sequence shown here is derived from an EMBL/GenBank/DDBJ whole genome shotgun (WGS) entry which is preliminary data.</text>
</comment>
<feature type="region of interest" description="Disordered" evidence="1">
    <location>
        <begin position="356"/>
        <end position="389"/>
    </location>
</feature>
<proteinExistence type="predicted"/>
<name>A0A821XRB2_9NEOP</name>
<organism evidence="2 3">
    <name type="scientific">Pieris macdunnoughi</name>
    <dbReference type="NCBI Taxonomy" id="345717"/>
    <lineage>
        <taxon>Eukaryota</taxon>
        <taxon>Metazoa</taxon>
        <taxon>Ecdysozoa</taxon>
        <taxon>Arthropoda</taxon>
        <taxon>Hexapoda</taxon>
        <taxon>Insecta</taxon>
        <taxon>Pterygota</taxon>
        <taxon>Neoptera</taxon>
        <taxon>Endopterygota</taxon>
        <taxon>Lepidoptera</taxon>
        <taxon>Glossata</taxon>
        <taxon>Ditrysia</taxon>
        <taxon>Papilionoidea</taxon>
        <taxon>Pieridae</taxon>
        <taxon>Pierinae</taxon>
        <taxon>Pieris</taxon>
    </lineage>
</organism>
<dbReference type="EMBL" id="CAJOBZ010000068">
    <property type="protein sequence ID" value="CAF4942589.1"/>
    <property type="molecule type" value="Genomic_DNA"/>
</dbReference>
<feature type="region of interest" description="Disordered" evidence="1">
    <location>
        <begin position="292"/>
        <end position="316"/>
    </location>
</feature>
<reference evidence="2" key="1">
    <citation type="submission" date="2021-02" db="EMBL/GenBank/DDBJ databases">
        <authorList>
            <person name="Steward A R."/>
        </authorList>
    </citation>
    <scope>NUCLEOTIDE SEQUENCE</scope>
</reference>
<evidence type="ECO:0000313" key="3">
    <source>
        <dbReference type="Proteomes" id="UP000663880"/>
    </source>
</evidence>
<evidence type="ECO:0000313" key="2">
    <source>
        <dbReference type="EMBL" id="CAF4942589.1"/>
    </source>
</evidence>
<dbReference type="AlphaFoldDB" id="A0A821XRB2"/>
<dbReference type="OrthoDB" id="6922652at2759"/>